<feature type="compositionally biased region" description="Low complexity" evidence="1">
    <location>
        <begin position="1"/>
        <end position="12"/>
    </location>
</feature>
<dbReference type="AlphaFoldDB" id="A0A2H3CH11"/>
<sequence length="155" mass="17556">MSSTDMSFSTTMIRDSTSPCAEGTRPADGMRGRVPVVVLSNEVFSDNDEMGQRHEGLWSVTRSVAAQNPGIPFWDLVRLSIYLSIYVDYVFGVRHDARTHANEQDDMAHKRGKHMQERKYRNDNGKRRNGNGTREQDKAEEAEGKEALHQKVEGD</sequence>
<evidence type="ECO:0000313" key="2">
    <source>
        <dbReference type="EMBL" id="PBK82325.1"/>
    </source>
</evidence>
<proteinExistence type="predicted"/>
<feature type="compositionally biased region" description="Basic and acidic residues" evidence="1">
    <location>
        <begin position="134"/>
        <end position="155"/>
    </location>
</feature>
<feature type="region of interest" description="Disordered" evidence="1">
    <location>
        <begin position="1"/>
        <end position="29"/>
    </location>
</feature>
<protein>
    <submittedName>
        <fullName evidence="2">Uncharacterized protein</fullName>
    </submittedName>
</protein>
<organism evidence="2 3">
    <name type="scientific">Armillaria gallica</name>
    <name type="common">Bulbous honey fungus</name>
    <name type="synonym">Armillaria bulbosa</name>
    <dbReference type="NCBI Taxonomy" id="47427"/>
    <lineage>
        <taxon>Eukaryota</taxon>
        <taxon>Fungi</taxon>
        <taxon>Dikarya</taxon>
        <taxon>Basidiomycota</taxon>
        <taxon>Agaricomycotina</taxon>
        <taxon>Agaricomycetes</taxon>
        <taxon>Agaricomycetidae</taxon>
        <taxon>Agaricales</taxon>
        <taxon>Marasmiineae</taxon>
        <taxon>Physalacriaceae</taxon>
        <taxon>Armillaria</taxon>
    </lineage>
</organism>
<dbReference type="EMBL" id="KZ293718">
    <property type="protein sequence ID" value="PBK82325.1"/>
    <property type="molecule type" value="Genomic_DNA"/>
</dbReference>
<gene>
    <name evidence="2" type="ORF">ARMGADRAFT_1090383</name>
</gene>
<feature type="compositionally biased region" description="Basic and acidic residues" evidence="1">
    <location>
        <begin position="99"/>
        <end position="126"/>
    </location>
</feature>
<feature type="region of interest" description="Disordered" evidence="1">
    <location>
        <begin position="99"/>
        <end position="155"/>
    </location>
</feature>
<reference evidence="3" key="1">
    <citation type="journal article" date="2017" name="Nat. Ecol. Evol.">
        <title>Genome expansion and lineage-specific genetic innovations in the forest pathogenic fungi Armillaria.</title>
        <authorList>
            <person name="Sipos G."/>
            <person name="Prasanna A.N."/>
            <person name="Walter M.C."/>
            <person name="O'Connor E."/>
            <person name="Balint B."/>
            <person name="Krizsan K."/>
            <person name="Kiss B."/>
            <person name="Hess J."/>
            <person name="Varga T."/>
            <person name="Slot J."/>
            <person name="Riley R."/>
            <person name="Boka B."/>
            <person name="Rigling D."/>
            <person name="Barry K."/>
            <person name="Lee J."/>
            <person name="Mihaltcheva S."/>
            <person name="LaButti K."/>
            <person name="Lipzen A."/>
            <person name="Waldron R."/>
            <person name="Moloney N.M."/>
            <person name="Sperisen C."/>
            <person name="Kredics L."/>
            <person name="Vagvoelgyi C."/>
            <person name="Patrignani A."/>
            <person name="Fitzpatrick D."/>
            <person name="Nagy I."/>
            <person name="Doyle S."/>
            <person name="Anderson J.B."/>
            <person name="Grigoriev I.V."/>
            <person name="Gueldener U."/>
            <person name="Muensterkoetter M."/>
            <person name="Nagy L.G."/>
        </authorList>
    </citation>
    <scope>NUCLEOTIDE SEQUENCE [LARGE SCALE GENOMIC DNA]</scope>
    <source>
        <strain evidence="3">Ar21-2</strain>
    </source>
</reference>
<accession>A0A2H3CH11</accession>
<keyword evidence="3" id="KW-1185">Reference proteome</keyword>
<dbReference type="InParanoid" id="A0A2H3CH11"/>
<dbReference type="Proteomes" id="UP000217790">
    <property type="component" value="Unassembled WGS sequence"/>
</dbReference>
<name>A0A2H3CH11_ARMGA</name>
<evidence type="ECO:0000256" key="1">
    <source>
        <dbReference type="SAM" id="MobiDB-lite"/>
    </source>
</evidence>
<evidence type="ECO:0000313" key="3">
    <source>
        <dbReference type="Proteomes" id="UP000217790"/>
    </source>
</evidence>